<protein>
    <recommendedName>
        <fullName evidence="2">GatB/YqeY domain-containing protein</fullName>
    </recommendedName>
</protein>
<dbReference type="InterPro" id="IPR023168">
    <property type="entry name" value="GatB_Yqey_C_2"/>
</dbReference>
<dbReference type="InterPro" id="IPR003789">
    <property type="entry name" value="Asn/Gln_tRNA_amidoTrase-B-like"/>
</dbReference>
<dbReference type="InterPro" id="IPR019004">
    <property type="entry name" value="YqeY/Aim41"/>
</dbReference>
<dbReference type="PANTHER" id="PTHR28055">
    <property type="entry name" value="ALTERED INHERITANCE OF MITOCHONDRIA PROTEIN 41, MITOCHONDRIAL"/>
    <property type="match status" value="1"/>
</dbReference>
<evidence type="ECO:0008006" key="2">
    <source>
        <dbReference type="Google" id="ProtNLM"/>
    </source>
</evidence>
<dbReference type="EMBL" id="JH600068">
    <property type="protein sequence ID" value="EIG53727.1"/>
    <property type="molecule type" value="Genomic_DNA"/>
</dbReference>
<dbReference type="HOGENOM" id="CLU_079430_2_2_7"/>
<dbReference type="GO" id="GO:0016884">
    <property type="term" value="F:carbon-nitrogen ligase activity, with glutamine as amido-N-donor"/>
    <property type="evidence" value="ECO:0007669"/>
    <property type="project" value="InterPro"/>
</dbReference>
<dbReference type="OrthoDB" id="9788127at2"/>
<dbReference type="PANTHER" id="PTHR28055:SF1">
    <property type="entry name" value="ALTERED INHERITANCE OF MITOCHONDRIA PROTEIN 41, MITOCHONDRIAL"/>
    <property type="match status" value="1"/>
</dbReference>
<dbReference type="Gene3D" id="1.10.10.410">
    <property type="match status" value="1"/>
</dbReference>
<evidence type="ECO:0000313" key="1">
    <source>
        <dbReference type="EMBL" id="EIG53727.1"/>
    </source>
</evidence>
<dbReference type="InterPro" id="IPR042184">
    <property type="entry name" value="YqeY/Aim41_N"/>
</dbReference>
<proteinExistence type="predicted"/>
<dbReference type="AlphaFoldDB" id="I2Q1S1"/>
<dbReference type="SUPFAM" id="SSF89095">
    <property type="entry name" value="GatB/YqeY motif"/>
    <property type="match status" value="1"/>
</dbReference>
<reference evidence="1" key="1">
    <citation type="submission" date="2011-11" db="EMBL/GenBank/DDBJ databases">
        <title>Improved High-Quality Draft sequence of Desulfovibrio sp. U5L.</title>
        <authorList>
            <consortium name="US DOE Joint Genome Institute"/>
            <person name="Lucas S."/>
            <person name="Han J."/>
            <person name="Lapidus A."/>
            <person name="Cheng J.-F."/>
            <person name="Goodwin L."/>
            <person name="Pitluck S."/>
            <person name="Peters L."/>
            <person name="Ovchinnikova G."/>
            <person name="Held B."/>
            <person name="Detter J.C."/>
            <person name="Han C."/>
            <person name="Tapia R."/>
            <person name="Land M."/>
            <person name="Hauser L."/>
            <person name="Kyrpides N."/>
            <person name="Ivanova N."/>
            <person name="Pagani I."/>
            <person name="Gabster J."/>
            <person name="Walker C."/>
            <person name="Stolyar S."/>
            <person name="Stahl D."/>
            <person name="Arkin A."/>
            <person name="Dehal P."/>
            <person name="Hazen T."/>
            <person name="Woyke T."/>
        </authorList>
    </citation>
    <scope>NUCLEOTIDE SEQUENCE [LARGE SCALE GENOMIC DNA]</scope>
    <source>
        <strain evidence="1">U5L</strain>
    </source>
</reference>
<dbReference type="STRING" id="596152.DesU5LDRAFT_2056"/>
<sequence>MNLATRIESDYLAAMRARDELVVSVLRMLKAAAKMRQVELRRPLTDDELLDVLAKQGKQRRESIELFAKANRADLVEKEERELGVLMAYLPAPLTDAELGDAVAATVAELDARGMKDMGRVVQAVLAAHKGRVDGKRVSDAVKARLASF</sequence>
<dbReference type="eggNOG" id="COG1610">
    <property type="taxonomic scope" value="Bacteria"/>
</dbReference>
<gene>
    <name evidence="1" type="ORF">DesU5LDRAFT_2056</name>
</gene>
<name>I2Q1S1_9BACT</name>
<dbReference type="Gene3D" id="1.10.1510.10">
    <property type="entry name" value="Uncharacterised protein YqeY/AIM41 PF09424, N-terminal domain"/>
    <property type="match status" value="1"/>
</dbReference>
<accession>I2Q1S1</accession>
<organism evidence="1">
    <name type="scientific">Desulfovibrio sp. U5L</name>
    <dbReference type="NCBI Taxonomy" id="596152"/>
    <lineage>
        <taxon>Bacteria</taxon>
        <taxon>Pseudomonadati</taxon>
        <taxon>Thermodesulfobacteriota</taxon>
        <taxon>Desulfovibrionia</taxon>
        <taxon>Desulfovibrionales</taxon>
        <taxon>Desulfovibrionaceae</taxon>
        <taxon>Desulfovibrio</taxon>
    </lineage>
</organism>
<dbReference type="Pfam" id="PF09424">
    <property type="entry name" value="YqeY"/>
    <property type="match status" value="1"/>
</dbReference>